<feature type="transmembrane region" description="Helical" evidence="1">
    <location>
        <begin position="159"/>
        <end position="179"/>
    </location>
</feature>
<sequence length="247" mass="28008">MMADVYAQTDERTWRIHAGATGVVLAILLAGDALFIGLHILDTVSDWQNPAFSLEEDRSFSELYQYLKWLMISLLLGVIILRQQATAYLVWVVVFLYFLFDDSMSIHEQVSRSIRGPLNLSHPVVEFIFSLTVGAAMLLMLSVAWVKGNEAFRKFSLDVFLLIGVLAFFGVGVDLVHPYAWHWDLSFEAGLVEDGGEMFAASLIAAYVILKAIYFTGPDTVMKPEQRFLCEPVYSQFLNYRESRRQS</sequence>
<protein>
    <submittedName>
        <fullName evidence="2">Uncharacterized protein</fullName>
    </submittedName>
</protein>
<feature type="transmembrane region" description="Helical" evidence="1">
    <location>
        <begin position="20"/>
        <end position="41"/>
    </location>
</feature>
<keyword evidence="1" id="KW-0812">Transmembrane</keyword>
<name>A0ABP7QBZ0_9GAMM</name>
<feature type="transmembrane region" description="Helical" evidence="1">
    <location>
        <begin position="199"/>
        <end position="217"/>
    </location>
</feature>
<proteinExistence type="predicted"/>
<reference evidence="3" key="1">
    <citation type="journal article" date="2019" name="Int. J. Syst. Evol. Microbiol.">
        <title>The Global Catalogue of Microorganisms (GCM) 10K type strain sequencing project: providing services to taxonomists for standard genome sequencing and annotation.</title>
        <authorList>
            <consortium name="The Broad Institute Genomics Platform"/>
            <consortium name="The Broad Institute Genome Sequencing Center for Infectious Disease"/>
            <person name="Wu L."/>
            <person name="Ma J."/>
        </authorList>
    </citation>
    <scope>NUCLEOTIDE SEQUENCE [LARGE SCALE GENOMIC DNA]</scope>
    <source>
        <strain evidence="3">JCM 17555</strain>
    </source>
</reference>
<evidence type="ECO:0000256" key="1">
    <source>
        <dbReference type="SAM" id="Phobius"/>
    </source>
</evidence>
<keyword evidence="3" id="KW-1185">Reference proteome</keyword>
<dbReference type="EMBL" id="BAABBO010000026">
    <property type="protein sequence ID" value="GAA3979996.1"/>
    <property type="molecule type" value="Genomic_DNA"/>
</dbReference>
<dbReference type="Proteomes" id="UP001501337">
    <property type="component" value="Unassembled WGS sequence"/>
</dbReference>
<organism evidence="2 3">
    <name type="scientific">Allohahella marinimesophila</name>
    <dbReference type="NCBI Taxonomy" id="1054972"/>
    <lineage>
        <taxon>Bacteria</taxon>
        <taxon>Pseudomonadati</taxon>
        <taxon>Pseudomonadota</taxon>
        <taxon>Gammaproteobacteria</taxon>
        <taxon>Oceanospirillales</taxon>
        <taxon>Hahellaceae</taxon>
        <taxon>Allohahella</taxon>
    </lineage>
</organism>
<dbReference type="RefSeq" id="WP_344809869.1">
    <property type="nucleotide sequence ID" value="NZ_BAABBO010000026.1"/>
</dbReference>
<keyword evidence="1" id="KW-0472">Membrane</keyword>
<evidence type="ECO:0000313" key="3">
    <source>
        <dbReference type="Proteomes" id="UP001501337"/>
    </source>
</evidence>
<evidence type="ECO:0000313" key="2">
    <source>
        <dbReference type="EMBL" id="GAA3979996.1"/>
    </source>
</evidence>
<feature type="transmembrane region" description="Helical" evidence="1">
    <location>
        <begin position="88"/>
        <end position="107"/>
    </location>
</feature>
<accession>A0ABP7QBZ0</accession>
<keyword evidence="1" id="KW-1133">Transmembrane helix</keyword>
<feature type="transmembrane region" description="Helical" evidence="1">
    <location>
        <begin position="127"/>
        <end position="147"/>
    </location>
</feature>
<gene>
    <name evidence="2" type="ORF">GCM10022278_40530</name>
</gene>
<feature type="transmembrane region" description="Helical" evidence="1">
    <location>
        <begin position="63"/>
        <end position="81"/>
    </location>
</feature>
<comment type="caution">
    <text evidence="2">The sequence shown here is derived from an EMBL/GenBank/DDBJ whole genome shotgun (WGS) entry which is preliminary data.</text>
</comment>